<name>A0A0F9I0N9_9ZZZZ</name>
<gene>
    <name evidence="1" type="ORF">LCGC14_1639300</name>
</gene>
<reference evidence="1" key="1">
    <citation type="journal article" date="2015" name="Nature">
        <title>Complex archaea that bridge the gap between prokaryotes and eukaryotes.</title>
        <authorList>
            <person name="Spang A."/>
            <person name="Saw J.H."/>
            <person name="Jorgensen S.L."/>
            <person name="Zaremba-Niedzwiedzka K."/>
            <person name="Martijn J."/>
            <person name="Lind A.E."/>
            <person name="van Eijk R."/>
            <person name="Schleper C."/>
            <person name="Guy L."/>
            <person name="Ettema T.J."/>
        </authorList>
    </citation>
    <scope>NUCLEOTIDE SEQUENCE</scope>
</reference>
<evidence type="ECO:0000313" key="1">
    <source>
        <dbReference type="EMBL" id="KKM21052.1"/>
    </source>
</evidence>
<dbReference type="AlphaFoldDB" id="A0A0F9I0N9"/>
<proteinExistence type="predicted"/>
<dbReference type="EMBL" id="LAZR01013638">
    <property type="protein sequence ID" value="KKM21052.1"/>
    <property type="molecule type" value="Genomic_DNA"/>
</dbReference>
<comment type="caution">
    <text evidence="1">The sequence shown here is derived from an EMBL/GenBank/DDBJ whole genome shotgun (WGS) entry which is preliminary data.</text>
</comment>
<sequence length="142" mass="16025">MADFLDTIIFRLNIDRLAVKDYLDRTASHLNNAGGLLRAHLYDNAGQALGDAAQDLSTFSDKLAQDNASSLYNTRQGFILIQDNWGGEINMGMILTAMYEATNDELLNFIGLVDAYRQSLWNKPFNAEFFAAIARGFEEWEY</sequence>
<organism evidence="1">
    <name type="scientific">marine sediment metagenome</name>
    <dbReference type="NCBI Taxonomy" id="412755"/>
    <lineage>
        <taxon>unclassified sequences</taxon>
        <taxon>metagenomes</taxon>
        <taxon>ecological metagenomes</taxon>
    </lineage>
</organism>
<accession>A0A0F9I0N9</accession>
<protein>
    <submittedName>
        <fullName evidence="1">Uncharacterized protein</fullName>
    </submittedName>
</protein>